<gene>
    <name evidence="10" type="ORF">V6R86_13705</name>
</gene>
<dbReference type="Gene3D" id="3.30.565.10">
    <property type="entry name" value="Histidine kinase-like ATPase, C-terminal domain"/>
    <property type="match status" value="1"/>
</dbReference>
<dbReference type="InterPro" id="IPR036890">
    <property type="entry name" value="HATPase_C_sf"/>
</dbReference>
<evidence type="ECO:0000256" key="6">
    <source>
        <dbReference type="ARBA" id="ARBA00022777"/>
    </source>
</evidence>
<dbReference type="InterPro" id="IPR050351">
    <property type="entry name" value="BphY/WalK/GraS-like"/>
</dbReference>
<evidence type="ECO:0000313" key="11">
    <source>
        <dbReference type="Proteomes" id="UP001382935"/>
    </source>
</evidence>
<dbReference type="SUPFAM" id="SSF55874">
    <property type="entry name" value="ATPase domain of HSP90 chaperone/DNA topoisomerase II/histidine kinase"/>
    <property type="match status" value="1"/>
</dbReference>
<feature type="domain" description="Histidine kinase" evidence="9">
    <location>
        <begin position="38"/>
        <end position="248"/>
    </location>
</feature>
<keyword evidence="3" id="KW-0597">Phosphoprotein</keyword>
<keyword evidence="7 10" id="KW-0067">ATP-binding</keyword>
<dbReference type="SUPFAM" id="SSF47384">
    <property type="entry name" value="Homodimeric domain of signal transducing histidine kinase"/>
    <property type="match status" value="1"/>
</dbReference>
<evidence type="ECO:0000256" key="8">
    <source>
        <dbReference type="ARBA" id="ARBA00023012"/>
    </source>
</evidence>
<dbReference type="PRINTS" id="PR00344">
    <property type="entry name" value="BCTRLSENSOR"/>
</dbReference>
<keyword evidence="6" id="KW-0418">Kinase</keyword>
<dbReference type="InterPro" id="IPR003661">
    <property type="entry name" value="HisK_dim/P_dom"/>
</dbReference>
<dbReference type="InterPro" id="IPR004358">
    <property type="entry name" value="Sig_transdc_His_kin-like_C"/>
</dbReference>
<evidence type="ECO:0000256" key="2">
    <source>
        <dbReference type="ARBA" id="ARBA00012438"/>
    </source>
</evidence>
<keyword evidence="11" id="KW-1185">Reference proteome</keyword>
<dbReference type="PROSITE" id="PS50109">
    <property type="entry name" value="HIS_KIN"/>
    <property type="match status" value="1"/>
</dbReference>
<evidence type="ECO:0000313" key="10">
    <source>
        <dbReference type="EMBL" id="WWM71693.1"/>
    </source>
</evidence>
<comment type="catalytic activity">
    <reaction evidence="1">
        <text>ATP + protein L-histidine = ADP + protein N-phospho-L-histidine.</text>
        <dbReference type="EC" id="2.7.13.3"/>
    </reaction>
</comment>
<dbReference type="CDD" id="cd00082">
    <property type="entry name" value="HisKA"/>
    <property type="match status" value="1"/>
</dbReference>
<dbReference type="PANTHER" id="PTHR42878:SF7">
    <property type="entry name" value="SENSOR HISTIDINE KINASE GLRK"/>
    <property type="match status" value="1"/>
</dbReference>
<keyword evidence="4" id="KW-0808">Transferase</keyword>
<dbReference type="InterPro" id="IPR003594">
    <property type="entry name" value="HATPase_dom"/>
</dbReference>
<evidence type="ECO:0000259" key="9">
    <source>
        <dbReference type="PROSITE" id="PS50109"/>
    </source>
</evidence>
<dbReference type="EC" id="2.7.13.3" evidence="2"/>
<evidence type="ECO:0000256" key="5">
    <source>
        <dbReference type="ARBA" id="ARBA00022741"/>
    </source>
</evidence>
<dbReference type="SMART" id="SM00387">
    <property type="entry name" value="HATPase_c"/>
    <property type="match status" value="1"/>
</dbReference>
<keyword evidence="8" id="KW-0902">Two-component regulatory system</keyword>
<dbReference type="CDD" id="cd00075">
    <property type="entry name" value="HATPase"/>
    <property type="match status" value="1"/>
</dbReference>
<accession>A0ABZ2G4Z0</accession>
<dbReference type="Proteomes" id="UP001382935">
    <property type="component" value="Chromosome"/>
</dbReference>
<keyword evidence="5" id="KW-0547">Nucleotide-binding</keyword>
<dbReference type="EMBL" id="CP145607">
    <property type="protein sequence ID" value="WWM71693.1"/>
    <property type="molecule type" value="Genomic_DNA"/>
</dbReference>
<evidence type="ECO:0000256" key="4">
    <source>
        <dbReference type="ARBA" id="ARBA00022679"/>
    </source>
</evidence>
<dbReference type="Gene3D" id="1.10.287.130">
    <property type="match status" value="1"/>
</dbReference>
<evidence type="ECO:0000256" key="1">
    <source>
        <dbReference type="ARBA" id="ARBA00000085"/>
    </source>
</evidence>
<name>A0ABZ2G4Z0_9SPHN</name>
<dbReference type="Pfam" id="PF02518">
    <property type="entry name" value="HATPase_c"/>
    <property type="match status" value="1"/>
</dbReference>
<dbReference type="GO" id="GO:0005524">
    <property type="term" value="F:ATP binding"/>
    <property type="evidence" value="ECO:0007669"/>
    <property type="project" value="UniProtKB-KW"/>
</dbReference>
<evidence type="ECO:0000256" key="7">
    <source>
        <dbReference type="ARBA" id="ARBA00022840"/>
    </source>
</evidence>
<dbReference type="RefSeq" id="WP_338505306.1">
    <property type="nucleotide sequence ID" value="NZ_CP145607.1"/>
</dbReference>
<dbReference type="PANTHER" id="PTHR42878">
    <property type="entry name" value="TWO-COMPONENT HISTIDINE KINASE"/>
    <property type="match status" value="1"/>
</dbReference>
<sequence>MANGEKRLVCFSTDITELAARERRLVRLNAQLKVYSYSVAHDLKNPIAAIIAGLNLIERDSGSVLKERSTMVLNSLRASATGLAGFVSSLLKAAAVETQELAFERYDLNLLLEEVRFNLSALIESSDAELHVTRLPILLIEPNLLRQLFQNLIENSIKHAGADRLVVTIHYKEADGEHVFYVGDNGTGIPPKKKDLVFSQFYKGESSDGIGLGLATCQRIAHLHDGVLELHDKMEQGCCMVLRLPKDDPAARSKVFAPTLLD</sequence>
<dbReference type="InterPro" id="IPR036097">
    <property type="entry name" value="HisK_dim/P_sf"/>
</dbReference>
<evidence type="ECO:0000256" key="3">
    <source>
        <dbReference type="ARBA" id="ARBA00022553"/>
    </source>
</evidence>
<organism evidence="10 11">
    <name type="scientific">Sphingomonas kaistensis</name>
    <dbReference type="NCBI Taxonomy" id="298708"/>
    <lineage>
        <taxon>Bacteria</taxon>
        <taxon>Pseudomonadati</taxon>
        <taxon>Pseudomonadota</taxon>
        <taxon>Alphaproteobacteria</taxon>
        <taxon>Sphingomonadales</taxon>
        <taxon>Sphingomonadaceae</taxon>
        <taxon>Sphingomonas</taxon>
    </lineage>
</organism>
<protein>
    <recommendedName>
        <fullName evidence="2">histidine kinase</fullName>
        <ecNumber evidence="2">2.7.13.3</ecNumber>
    </recommendedName>
</protein>
<reference evidence="10 11" key="1">
    <citation type="submission" date="2024-02" db="EMBL/GenBank/DDBJ databases">
        <title>Full genome sequence of Sphingomonas kaistensis.</title>
        <authorList>
            <person name="Poletto B.L."/>
            <person name="Silva G."/>
            <person name="Galante D."/>
            <person name="Campos K.R."/>
            <person name="Santos M.B.N."/>
            <person name="Sacchi C.T."/>
        </authorList>
    </citation>
    <scope>NUCLEOTIDE SEQUENCE [LARGE SCALE GENOMIC DNA]</scope>
    <source>
        <strain evidence="10 11">MA4R</strain>
    </source>
</reference>
<dbReference type="InterPro" id="IPR005467">
    <property type="entry name" value="His_kinase_dom"/>
</dbReference>
<proteinExistence type="predicted"/>